<sequence>MCLKIEHFVIFFTFLVVSACSDTSTLTKIEGEQIGITSALSTKDSIEKFVAPFRARIDEVLDSTLAYAPLTLSKTDGPYNTSEGNLLADIVYSEANPIFNSRTHTNIDFVLLNHGGIRSSISKGKVSSRSAYEVMPFENAIVVAKLSGKSVKDLVMYLRDYGRPHPISGLKVVLDKNGNIQSIRIQGLPLDEKRTYNVATSDYLLTGGDDMVFFADALQVTRVDYKVRNALIDYFKKVDTVKAVVDDRFYREN</sequence>
<dbReference type="GO" id="GO:0030288">
    <property type="term" value="C:outer membrane-bounded periplasmic space"/>
    <property type="evidence" value="ECO:0007669"/>
    <property type="project" value="TreeGrafter"/>
</dbReference>
<dbReference type="PANTHER" id="PTHR11575">
    <property type="entry name" value="5'-NUCLEOTIDASE-RELATED"/>
    <property type="match status" value="1"/>
</dbReference>
<evidence type="ECO:0000313" key="2">
    <source>
        <dbReference type="EMBL" id="KKM15972.1"/>
    </source>
</evidence>
<dbReference type="Pfam" id="PF02872">
    <property type="entry name" value="5_nucleotid_C"/>
    <property type="match status" value="1"/>
</dbReference>
<feature type="domain" description="5'-Nucleotidase C-terminal" evidence="1">
    <location>
        <begin position="81"/>
        <end position="212"/>
    </location>
</feature>
<dbReference type="PANTHER" id="PTHR11575:SF24">
    <property type="entry name" value="5'-NUCLEOTIDASE"/>
    <property type="match status" value="1"/>
</dbReference>
<comment type="caution">
    <text evidence="2">The sequence shown here is derived from an EMBL/GenBank/DDBJ whole genome shotgun (WGS) entry which is preliminary data.</text>
</comment>
<proteinExistence type="predicted"/>
<dbReference type="SUPFAM" id="SSF55816">
    <property type="entry name" value="5'-nucleotidase (syn. UDP-sugar hydrolase), C-terminal domain"/>
    <property type="match status" value="1"/>
</dbReference>
<dbReference type="PRINTS" id="PR01607">
    <property type="entry name" value="APYRASEFAMLY"/>
</dbReference>
<dbReference type="EMBL" id="LAZR01014781">
    <property type="protein sequence ID" value="KKM15972.1"/>
    <property type="molecule type" value="Genomic_DNA"/>
</dbReference>
<protein>
    <recommendedName>
        <fullName evidence="1">5'-Nucleotidase C-terminal domain-containing protein</fullName>
    </recommendedName>
</protein>
<dbReference type="Gene3D" id="3.90.780.10">
    <property type="entry name" value="5'-Nucleotidase, C-terminal domain"/>
    <property type="match status" value="1"/>
</dbReference>
<dbReference type="GO" id="GO:0016787">
    <property type="term" value="F:hydrolase activity"/>
    <property type="evidence" value="ECO:0007669"/>
    <property type="project" value="InterPro"/>
</dbReference>
<organism evidence="2">
    <name type="scientific">marine sediment metagenome</name>
    <dbReference type="NCBI Taxonomy" id="412755"/>
    <lineage>
        <taxon>unclassified sequences</taxon>
        <taxon>metagenomes</taxon>
        <taxon>ecological metagenomes</taxon>
    </lineage>
</organism>
<evidence type="ECO:0000259" key="1">
    <source>
        <dbReference type="Pfam" id="PF02872"/>
    </source>
</evidence>
<dbReference type="PROSITE" id="PS51257">
    <property type="entry name" value="PROKAR_LIPOPROTEIN"/>
    <property type="match status" value="1"/>
</dbReference>
<name>A0A0F9HLB6_9ZZZZ</name>
<dbReference type="InterPro" id="IPR008334">
    <property type="entry name" value="5'-Nucleotdase_C"/>
</dbReference>
<dbReference type="InterPro" id="IPR036907">
    <property type="entry name" value="5'-Nucleotdase_C_sf"/>
</dbReference>
<dbReference type="InterPro" id="IPR006179">
    <property type="entry name" value="5_nucleotidase/apyrase"/>
</dbReference>
<dbReference type="GO" id="GO:0009166">
    <property type="term" value="P:nucleotide catabolic process"/>
    <property type="evidence" value="ECO:0007669"/>
    <property type="project" value="InterPro"/>
</dbReference>
<reference evidence="2" key="1">
    <citation type="journal article" date="2015" name="Nature">
        <title>Complex archaea that bridge the gap between prokaryotes and eukaryotes.</title>
        <authorList>
            <person name="Spang A."/>
            <person name="Saw J.H."/>
            <person name="Jorgensen S.L."/>
            <person name="Zaremba-Niedzwiedzka K."/>
            <person name="Martijn J."/>
            <person name="Lind A.E."/>
            <person name="van Eijk R."/>
            <person name="Schleper C."/>
            <person name="Guy L."/>
            <person name="Ettema T.J."/>
        </authorList>
    </citation>
    <scope>NUCLEOTIDE SEQUENCE</scope>
</reference>
<gene>
    <name evidence="2" type="ORF">LCGC14_1690540</name>
</gene>
<accession>A0A0F9HLB6</accession>
<dbReference type="AlphaFoldDB" id="A0A0F9HLB6"/>